<reference evidence="3" key="1">
    <citation type="journal article" date="2014" name="BMC Genomics">
        <title>Genome characteristics reveal the impact of lichenization on lichen-forming fungus Endocarpon pusillum Hedwig (Verrucariales, Ascomycota).</title>
        <authorList>
            <person name="Wang Y.-Y."/>
            <person name="Liu B."/>
            <person name="Zhang X.-Y."/>
            <person name="Zhou Q.-M."/>
            <person name="Zhang T."/>
            <person name="Li H."/>
            <person name="Yu Y.-F."/>
            <person name="Zhang X.-L."/>
            <person name="Hao X.-Y."/>
            <person name="Wang M."/>
            <person name="Wang L."/>
            <person name="Wei J.-C."/>
        </authorList>
    </citation>
    <scope>NUCLEOTIDE SEQUENCE [LARGE SCALE GENOMIC DNA]</scope>
    <source>
        <strain evidence="3">Z07020 / HMAS-L-300199</strain>
    </source>
</reference>
<accession>U1HP04</accession>
<dbReference type="Proteomes" id="UP000019373">
    <property type="component" value="Unassembled WGS sequence"/>
</dbReference>
<sequence>MAAPFGLSLVDLTKAIQLAREIYLKCYTEDQGANHKYREFVQHINTLRSSLQRLQEGFRKYEKQYPRREWHSDPYNTDAADALWPQLTGDFHQTLKECESLLSRHGYLQNGRTTATSNLRWWLSAEGAVDNLMAKLRLHITMVDFYAKPAEFEAFIRNGTQIQQMRRQLANLERVMMNGPGSSPALWECIVSIELKAKLEAELQACPPVWLKDGSSWPLEEGFRALTFHFARGTIHFNPTPQSGKIPELQQYLNLAKSTWILEKLKESNHFKATSTESIWADYMRELEDDLKGQVHRFETGELGKLPAHSLLVLASDAYAISQGEEVNPDPLDAGKAGPIEEKILEIDLSPTTGNRECALLVFRESDADFRLVTSMRQADTLVALYDKEVELNMARNRLVPAYASPAQGLSPRYNLLLLNEKGKKAKEFAFESPEDVQKLQRALTGYRVHHDMPVARWCINGSKEPGNYGQGILQLWQFKPLPALLDPNSSEGSDSSSLLRIPTSNGQNGSSVDFLGWEPTPSTPFADAFHENPSSTTSSLAESKSVEAQNIRPGMTVLSSTTRTSGYGTPTTGRKFSKAWSFTSTSRSGSRETQRHFSIASGKTGTSRASVMTPVQGPRGRGTEFVKPELPALILFTKCNARYTFLHLTLDPKIHINPTACKCRNERSGCKRVVIESKNPCFTMRVLTADQKGDDGINSWDLSVFRYPRTEKWQQAIVNDRVKTLELEFATVEERILFVDEVTSLENVRTTDHNEYQEVLRQKTTKKEKGRG</sequence>
<evidence type="ECO:0000313" key="3">
    <source>
        <dbReference type="Proteomes" id="UP000019373"/>
    </source>
</evidence>
<protein>
    <submittedName>
        <fullName evidence="2">Uncharacterized protein</fullName>
    </submittedName>
</protein>
<dbReference type="RefSeq" id="XP_007803635.1">
    <property type="nucleotide sequence ID" value="XM_007805444.1"/>
</dbReference>
<dbReference type="HOGENOM" id="CLU_018991_0_0_1"/>
<dbReference type="AlphaFoldDB" id="U1HP04"/>
<gene>
    <name evidence="2" type="ORF">EPUS_05121</name>
</gene>
<organism evidence="2 3">
    <name type="scientific">Endocarpon pusillum (strain Z07020 / HMAS-L-300199)</name>
    <name type="common">Lichen-forming fungus</name>
    <dbReference type="NCBI Taxonomy" id="1263415"/>
    <lineage>
        <taxon>Eukaryota</taxon>
        <taxon>Fungi</taxon>
        <taxon>Dikarya</taxon>
        <taxon>Ascomycota</taxon>
        <taxon>Pezizomycotina</taxon>
        <taxon>Eurotiomycetes</taxon>
        <taxon>Chaetothyriomycetidae</taxon>
        <taxon>Verrucariales</taxon>
        <taxon>Verrucariaceae</taxon>
        <taxon>Endocarpon</taxon>
    </lineage>
</organism>
<feature type="compositionally biased region" description="Polar residues" evidence="1">
    <location>
        <begin position="602"/>
        <end position="611"/>
    </location>
</feature>
<dbReference type="EMBL" id="KE721293">
    <property type="protein sequence ID" value="ERF70769.1"/>
    <property type="molecule type" value="Genomic_DNA"/>
</dbReference>
<dbReference type="OMA" id="TESIWAD"/>
<evidence type="ECO:0000313" key="2">
    <source>
        <dbReference type="EMBL" id="ERF70769.1"/>
    </source>
</evidence>
<dbReference type="eggNOG" id="ENOG502RH1M">
    <property type="taxonomic scope" value="Eukaryota"/>
</dbReference>
<dbReference type="GeneID" id="19240074"/>
<name>U1HP04_ENDPU</name>
<feature type="region of interest" description="Disordered" evidence="1">
    <location>
        <begin position="592"/>
        <end position="624"/>
    </location>
</feature>
<feature type="region of interest" description="Disordered" evidence="1">
    <location>
        <begin position="487"/>
        <end position="506"/>
    </location>
</feature>
<proteinExistence type="predicted"/>
<evidence type="ECO:0000256" key="1">
    <source>
        <dbReference type="SAM" id="MobiDB-lite"/>
    </source>
</evidence>
<dbReference type="OrthoDB" id="5400409at2759"/>
<keyword evidence="3" id="KW-1185">Reference proteome</keyword>